<protein>
    <submittedName>
        <fullName evidence="1">Uncharacterized protein</fullName>
    </submittedName>
</protein>
<evidence type="ECO:0000313" key="1">
    <source>
        <dbReference type="EMBL" id="KAI8429825.1"/>
    </source>
</evidence>
<evidence type="ECO:0000313" key="2">
    <source>
        <dbReference type="Proteomes" id="UP001064048"/>
    </source>
</evidence>
<accession>A0ACC0K0B5</accession>
<dbReference type="EMBL" id="CM046131">
    <property type="protein sequence ID" value="KAI8429825.1"/>
    <property type="molecule type" value="Genomic_DNA"/>
</dbReference>
<gene>
    <name evidence="1" type="ORF">MSG28_000336</name>
</gene>
<organism evidence="1 2">
    <name type="scientific">Choristoneura fumiferana</name>
    <name type="common">Spruce budworm moth</name>
    <name type="synonym">Archips fumiferana</name>
    <dbReference type="NCBI Taxonomy" id="7141"/>
    <lineage>
        <taxon>Eukaryota</taxon>
        <taxon>Metazoa</taxon>
        <taxon>Ecdysozoa</taxon>
        <taxon>Arthropoda</taxon>
        <taxon>Hexapoda</taxon>
        <taxon>Insecta</taxon>
        <taxon>Pterygota</taxon>
        <taxon>Neoptera</taxon>
        <taxon>Endopterygota</taxon>
        <taxon>Lepidoptera</taxon>
        <taxon>Glossata</taxon>
        <taxon>Ditrysia</taxon>
        <taxon>Tortricoidea</taxon>
        <taxon>Tortricidae</taxon>
        <taxon>Tortricinae</taxon>
        <taxon>Choristoneura</taxon>
    </lineage>
</organism>
<comment type="caution">
    <text evidence="1">The sequence shown here is derived from an EMBL/GenBank/DDBJ whole genome shotgun (WGS) entry which is preliminary data.</text>
</comment>
<keyword evidence="2" id="KW-1185">Reference proteome</keyword>
<proteinExistence type="predicted"/>
<sequence>MQKEIVTSMNSAPIQSVPVSKPGLPLLGPENTLYDCPFCNASIKTSVQYTSTALTYIAGALWCTA</sequence>
<name>A0ACC0K0B5_CHOFU</name>
<reference evidence="1 2" key="1">
    <citation type="journal article" date="2022" name="Genome Biol. Evol.">
        <title>The Spruce Budworm Genome: Reconstructing the Evolutionary History of Antifreeze Proteins.</title>
        <authorList>
            <person name="Beliveau C."/>
            <person name="Gagne P."/>
            <person name="Picq S."/>
            <person name="Vernygora O."/>
            <person name="Keeling C.I."/>
            <person name="Pinkney K."/>
            <person name="Doucet D."/>
            <person name="Wen F."/>
            <person name="Johnston J.S."/>
            <person name="Maaroufi H."/>
            <person name="Boyle B."/>
            <person name="Laroche J."/>
            <person name="Dewar K."/>
            <person name="Juretic N."/>
            <person name="Blackburn G."/>
            <person name="Nisole A."/>
            <person name="Brunet B."/>
            <person name="Brandao M."/>
            <person name="Lumley L."/>
            <person name="Duan J."/>
            <person name="Quan G."/>
            <person name="Lucarotti C.J."/>
            <person name="Roe A.D."/>
            <person name="Sperling F.A.H."/>
            <person name="Levesque R.C."/>
            <person name="Cusson M."/>
        </authorList>
    </citation>
    <scope>NUCLEOTIDE SEQUENCE [LARGE SCALE GENOMIC DNA]</scope>
    <source>
        <strain evidence="1">Glfc:IPQL:Cfum</strain>
    </source>
</reference>
<dbReference type="Proteomes" id="UP001064048">
    <property type="component" value="Chromosome Z"/>
</dbReference>